<accession>A0AAV9QP06</accession>
<comment type="caution">
    <text evidence="2">The sequence shown here is derived from an EMBL/GenBank/DDBJ whole genome shotgun (WGS) entry which is preliminary data.</text>
</comment>
<gene>
    <name evidence="2" type="ORF">LTR25_000809</name>
</gene>
<sequence>MKFLLSNVPTANAATYSDIHELVMGEIARHHLAHQQSILDKPSSLSKTTAVASSENESLDSTLIDPSPERAALETSRKFRSRHLPRRNKDDASVSSREIMESTMTEMSNVIFRHTVAGDEPSVASVHKMSLDYVSILAFCHPLERQSILTAPIQDFIGYMSTINLISVATPDLPRDVETGNSRHAPSKFLHVCH</sequence>
<dbReference type="EMBL" id="JAXLQG010000001">
    <property type="protein sequence ID" value="KAK5545799.1"/>
    <property type="molecule type" value="Genomic_DNA"/>
</dbReference>
<organism evidence="2 3">
    <name type="scientific">Vermiconidia calcicola</name>
    <dbReference type="NCBI Taxonomy" id="1690605"/>
    <lineage>
        <taxon>Eukaryota</taxon>
        <taxon>Fungi</taxon>
        <taxon>Dikarya</taxon>
        <taxon>Ascomycota</taxon>
        <taxon>Pezizomycotina</taxon>
        <taxon>Dothideomycetes</taxon>
        <taxon>Dothideomycetidae</taxon>
        <taxon>Mycosphaerellales</taxon>
        <taxon>Extremaceae</taxon>
        <taxon>Vermiconidia</taxon>
    </lineage>
</organism>
<keyword evidence="3" id="KW-1185">Reference proteome</keyword>
<evidence type="ECO:0000256" key="1">
    <source>
        <dbReference type="SAM" id="MobiDB-lite"/>
    </source>
</evidence>
<protein>
    <submittedName>
        <fullName evidence="2">Uncharacterized protein</fullName>
    </submittedName>
</protein>
<dbReference type="AlphaFoldDB" id="A0AAV9QP06"/>
<proteinExistence type="predicted"/>
<evidence type="ECO:0000313" key="2">
    <source>
        <dbReference type="EMBL" id="KAK5545799.1"/>
    </source>
</evidence>
<evidence type="ECO:0000313" key="3">
    <source>
        <dbReference type="Proteomes" id="UP001345827"/>
    </source>
</evidence>
<feature type="region of interest" description="Disordered" evidence="1">
    <location>
        <begin position="38"/>
        <end position="96"/>
    </location>
</feature>
<name>A0AAV9QP06_9PEZI</name>
<dbReference type="Proteomes" id="UP001345827">
    <property type="component" value="Unassembled WGS sequence"/>
</dbReference>
<reference evidence="2 3" key="1">
    <citation type="submission" date="2023-06" db="EMBL/GenBank/DDBJ databases">
        <title>Black Yeasts Isolated from many extreme environments.</title>
        <authorList>
            <person name="Coleine C."/>
            <person name="Stajich J.E."/>
            <person name="Selbmann L."/>
        </authorList>
    </citation>
    <scope>NUCLEOTIDE SEQUENCE [LARGE SCALE GENOMIC DNA]</scope>
    <source>
        <strain evidence="2 3">CCFEE 5887</strain>
    </source>
</reference>
<feature type="compositionally biased region" description="Polar residues" evidence="1">
    <location>
        <begin position="38"/>
        <end position="61"/>
    </location>
</feature>
<feature type="compositionally biased region" description="Basic and acidic residues" evidence="1">
    <location>
        <begin position="67"/>
        <end position="77"/>
    </location>
</feature>